<comment type="caution">
    <text evidence="1">The sequence shown here is derived from an EMBL/GenBank/DDBJ whole genome shotgun (WGS) entry which is preliminary data.</text>
</comment>
<accession>A0A1F5G5A8</accession>
<evidence type="ECO:0000313" key="2">
    <source>
        <dbReference type="Proteomes" id="UP000179102"/>
    </source>
</evidence>
<evidence type="ECO:0000313" key="1">
    <source>
        <dbReference type="EMBL" id="OGD87029.1"/>
    </source>
</evidence>
<name>A0A1F5G5A8_9BACT</name>
<dbReference type="Proteomes" id="UP000179102">
    <property type="component" value="Unassembled WGS sequence"/>
</dbReference>
<organism evidence="1 2">
    <name type="scientific">Candidatus Curtissbacteria bacterium RIFCSPHIGHO2_01_FULL_41_11</name>
    <dbReference type="NCBI Taxonomy" id="1797711"/>
    <lineage>
        <taxon>Bacteria</taxon>
        <taxon>Candidatus Curtissiibacteriota</taxon>
    </lineage>
</organism>
<gene>
    <name evidence="1" type="ORF">A2870_01825</name>
</gene>
<dbReference type="EMBL" id="MFAZ01000024">
    <property type="protein sequence ID" value="OGD87029.1"/>
    <property type="molecule type" value="Genomic_DNA"/>
</dbReference>
<sequence>MNFLSVEEDYLSLLTDLIKKQMVMLGPGVAISKARKVSSLTVSQEGQVTAIAGDPQAALDQLAREYMNLSGQIAQATLASLLEKYPNIKGIASGSK</sequence>
<dbReference type="STRING" id="1797711.A2870_01825"/>
<protein>
    <submittedName>
        <fullName evidence="1">Uncharacterized protein</fullName>
    </submittedName>
</protein>
<dbReference type="AlphaFoldDB" id="A0A1F5G5A8"/>
<proteinExistence type="predicted"/>
<reference evidence="1 2" key="1">
    <citation type="journal article" date="2016" name="Nat. Commun.">
        <title>Thousands of microbial genomes shed light on interconnected biogeochemical processes in an aquifer system.</title>
        <authorList>
            <person name="Anantharaman K."/>
            <person name="Brown C.T."/>
            <person name="Hug L.A."/>
            <person name="Sharon I."/>
            <person name="Castelle C.J."/>
            <person name="Probst A.J."/>
            <person name="Thomas B.C."/>
            <person name="Singh A."/>
            <person name="Wilkins M.J."/>
            <person name="Karaoz U."/>
            <person name="Brodie E.L."/>
            <person name="Williams K.H."/>
            <person name="Hubbard S.S."/>
            <person name="Banfield J.F."/>
        </authorList>
    </citation>
    <scope>NUCLEOTIDE SEQUENCE [LARGE SCALE GENOMIC DNA]</scope>
</reference>